<feature type="transmembrane region" description="Helical" evidence="6">
    <location>
        <begin position="284"/>
        <end position="306"/>
    </location>
</feature>
<dbReference type="Gene3D" id="1.20.1250.20">
    <property type="entry name" value="MFS general substrate transporter like domains"/>
    <property type="match status" value="1"/>
</dbReference>
<dbReference type="Pfam" id="PF07690">
    <property type="entry name" value="MFS_1"/>
    <property type="match status" value="1"/>
</dbReference>
<evidence type="ECO:0000259" key="7">
    <source>
        <dbReference type="PROSITE" id="PS50850"/>
    </source>
</evidence>
<dbReference type="PANTHER" id="PTHR23502:SF51">
    <property type="entry name" value="QUINIDINE RESISTANCE PROTEIN 1-RELATED"/>
    <property type="match status" value="1"/>
</dbReference>
<feature type="transmembrane region" description="Helical" evidence="6">
    <location>
        <begin position="424"/>
        <end position="450"/>
    </location>
</feature>
<evidence type="ECO:0000256" key="3">
    <source>
        <dbReference type="ARBA" id="ARBA00022692"/>
    </source>
</evidence>
<protein>
    <submittedName>
        <fullName evidence="8">Major facilitator superfamily domain-containing protein</fullName>
    </submittedName>
</protein>
<dbReference type="GO" id="GO:0022857">
    <property type="term" value="F:transmembrane transporter activity"/>
    <property type="evidence" value="ECO:0007669"/>
    <property type="project" value="InterPro"/>
</dbReference>
<evidence type="ECO:0000256" key="6">
    <source>
        <dbReference type="SAM" id="Phobius"/>
    </source>
</evidence>
<feature type="transmembrane region" description="Helical" evidence="6">
    <location>
        <begin position="400"/>
        <end position="418"/>
    </location>
</feature>
<dbReference type="GO" id="GO:0005886">
    <property type="term" value="C:plasma membrane"/>
    <property type="evidence" value="ECO:0007669"/>
    <property type="project" value="TreeGrafter"/>
</dbReference>
<keyword evidence="2" id="KW-0813">Transport</keyword>
<dbReference type="EMBL" id="ML178833">
    <property type="protein sequence ID" value="TFK99594.1"/>
    <property type="molecule type" value="Genomic_DNA"/>
</dbReference>
<dbReference type="SUPFAM" id="SSF103473">
    <property type="entry name" value="MFS general substrate transporter"/>
    <property type="match status" value="1"/>
</dbReference>
<dbReference type="Proteomes" id="UP000305067">
    <property type="component" value="Unassembled WGS sequence"/>
</dbReference>
<dbReference type="PANTHER" id="PTHR23502">
    <property type="entry name" value="MAJOR FACILITATOR SUPERFAMILY"/>
    <property type="match status" value="1"/>
</dbReference>
<dbReference type="AlphaFoldDB" id="A0A5C3QC10"/>
<dbReference type="PROSITE" id="PS50850">
    <property type="entry name" value="MFS"/>
    <property type="match status" value="1"/>
</dbReference>
<dbReference type="InterPro" id="IPR020846">
    <property type="entry name" value="MFS_dom"/>
</dbReference>
<accession>A0A5C3QC10</accession>
<reference evidence="8 9" key="1">
    <citation type="journal article" date="2019" name="Nat. Ecol. Evol.">
        <title>Megaphylogeny resolves global patterns of mushroom evolution.</title>
        <authorList>
            <person name="Varga T."/>
            <person name="Krizsan K."/>
            <person name="Foldi C."/>
            <person name="Dima B."/>
            <person name="Sanchez-Garcia M."/>
            <person name="Sanchez-Ramirez S."/>
            <person name="Szollosi G.J."/>
            <person name="Szarkandi J.G."/>
            <person name="Papp V."/>
            <person name="Albert L."/>
            <person name="Andreopoulos W."/>
            <person name="Angelini C."/>
            <person name="Antonin V."/>
            <person name="Barry K.W."/>
            <person name="Bougher N.L."/>
            <person name="Buchanan P."/>
            <person name="Buyck B."/>
            <person name="Bense V."/>
            <person name="Catcheside P."/>
            <person name="Chovatia M."/>
            <person name="Cooper J."/>
            <person name="Damon W."/>
            <person name="Desjardin D."/>
            <person name="Finy P."/>
            <person name="Geml J."/>
            <person name="Haridas S."/>
            <person name="Hughes K."/>
            <person name="Justo A."/>
            <person name="Karasinski D."/>
            <person name="Kautmanova I."/>
            <person name="Kiss B."/>
            <person name="Kocsube S."/>
            <person name="Kotiranta H."/>
            <person name="LaButti K.M."/>
            <person name="Lechner B.E."/>
            <person name="Liimatainen K."/>
            <person name="Lipzen A."/>
            <person name="Lukacs Z."/>
            <person name="Mihaltcheva S."/>
            <person name="Morgado L.N."/>
            <person name="Niskanen T."/>
            <person name="Noordeloos M.E."/>
            <person name="Ohm R.A."/>
            <person name="Ortiz-Santana B."/>
            <person name="Ovrebo C."/>
            <person name="Racz N."/>
            <person name="Riley R."/>
            <person name="Savchenko A."/>
            <person name="Shiryaev A."/>
            <person name="Soop K."/>
            <person name="Spirin V."/>
            <person name="Szebenyi C."/>
            <person name="Tomsovsky M."/>
            <person name="Tulloss R.E."/>
            <person name="Uehling J."/>
            <person name="Grigoriev I.V."/>
            <person name="Vagvolgyi C."/>
            <person name="Papp T."/>
            <person name="Martin F.M."/>
            <person name="Miettinen O."/>
            <person name="Hibbett D.S."/>
            <person name="Nagy L.G."/>
        </authorList>
    </citation>
    <scope>NUCLEOTIDE SEQUENCE [LARGE SCALE GENOMIC DNA]</scope>
    <source>
        <strain evidence="8 9">CBS 309.79</strain>
    </source>
</reference>
<feature type="transmembrane region" description="Helical" evidence="6">
    <location>
        <begin position="82"/>
        <end position="100"/>
    </location>
</feature>
<dbReference type="InterPro" id="IPR036259">
    <property type="entry name" value="MFS_trans_sf"/>
</dbReference>
<evidence type="ECO:0000256" key="2">
    <source>
        <dbReference type="ARBA" id="ARBA00022448"/>
    </source>
</evidence>
<proteinExistence type="predicted"/>
<evidence type="ECO:0000256" key="5">
    <source>
        <dbReference type="ARBA" id="ARBA00023136"/>
    </source>
</evidence>
<comment type="subcellular location">
    <subcellularLocation>
        <location evidence="1">Membrane</location>
        <topology evidence="1">Multi-pass membrane protein</topology>
    </subcellularLocation>
</comment>
<keyword evidence="9" id="KW-1185">Reference proteome</keyword>
<gene>
    <name evidence="8" type="ORF">BDV98DRAFT_657359</name>
</gene>
<feature type="transmembrane region" description="Helical" evidence="6">
    <location>
        <begin position="359"/>
        <end position="379"/>
    </location>
</feature>
<evidence type="ECO:0000256" key="4">
    <source>
        <dbReference type="ARBA" id="ARBA00022989"/>
    </source>
</evidence>
<feature type="transmembrane region" description="Helical" evidence="6">
    <location>
        <begin position="47"/>
        <end position="70"/>
    </location>
</feature>
<evidence type="ECO:0000313" key="9">
    <source>
        <dbReference type="Proteomes" id="UP000305067"/>
    </source>
</evidence>
<evidence type="ECO:0000256" key="1">
    <source>
        <dbReference type="ARBA" id="ARBA00004141"/>
    </source>
</evidence>
<keyword evidence="3 6" id="KW-0812">Transmembrane</keyword>
<sequence length="452" mass="48091">MRTTILRYTTTQKWLIVVLTSAAGVFSPLSANIYFPAIPAMTHAFQNSIQAVNLSVTAYVIVQSVAPVFWGPLADSYGRRPCMIACLALLSVSCVAIALVPTPGGFWLLILLRCIQACSASTYPIGAGLLADITEPHESAGMLGLFTIGQAAPAIGPALSGVIAEAFGWRGIFWALALASAIVLLFVLLLLPETLPSITGDPQQGSKLMYRPFLPLIIPKLAPNSSPPSPLSKSFSNPFILVRSKPITLLLLTNGTLMAAFYAITETITPLYKAAYPFLSTAEVGYCFLVFGGTMVVGTRLVGWLLDTEFKKNVQSEEGSLVEMGILARARLAWSLPVLSIFAMCCAPYGWVIDQGVHLAVPLVLLAIFGFAFIWLLIATQTLLVDLAPGQGSSITALNNLARCITGVIFVSVIQLVVDALGSGWTFVMVSGILAMGGVMIWVVWAGGLFGT</sequence>
<keyword evidence="5 6" id="KW-0472">Membrane</keyword>
<organism evidence="8 9">
    <name type="scientific">Pterulicium gracile</name>
    <dbReference type="NCBI Taxonomy" id="1884261"/>
    <lineage>
        <taxon>Eukaryota</taxon>
        <taxon>Fungi</taxon>
        <taxon>Dikarya</taxon>
        <taxon>Basidiomycota</taxon>
        <taxon>Agaricomycotina</taxon>
        <taxon>Agaricomycetes</taxon>
        <taxon>Agaricomycetidae</taxon>
        <taxon>Agaricales</taxon>
        <taxon>Pleurotineae</taxon>
        <taxon>Pterulaceae</taxon>
        <taxon>Pterulicium</taxon>
    </lineage>
</organism>
<feature type="transmembrane region" description="Helical" evidence="6">
    <location>
        <begin position="332"/>
        <end position="353"/>
    </location>
</feature>
<name>A0A5C3QC10_9AGAR</name>
<dbReference type="STRING" id="1884261.A0A5C3QC10"/>
<dbReference type="OrthoDB" id="440553at2759"/>
<evidence type="ECO:0000313" key="8">
    <source>
        <dbReference type="EMBL" id="TFK99594.1"/>
    </source>
</evidence>
<keyword evidence="4 6" id="KW-1133">Transmembrane helix</keyword>
<feature type="transmembrane region" description="Helical" evidence="6">
    <location>
        <begin position="247"/>
        <end position="264"/>
    </location>
</feature>
<feature type="transmembrane region" description="Helical" evidence="6">
    <location>
        <begin position="172"/>
        <end position="191"/>
    </location>
</feature>
<feature type="domain" description="Major facilitator superfamily (MFS) profile" evidence="7">
    <location>
        <begin position="16"/>
        <end position="449"/>
    </location>
</feature>
<dbReference type="InterPro" id="IPR011701">
    <property type="entry name" value="MFS"/>
</dbReference>